<dbReference type="OrthoDB" id="5362512at2759"/>
<dbReference type="Pfam" id="PF06985">
    <property type="entry name" value="HET"/>
    <property type="match status" value="1"/>
</dbReference>
<dbReference type="AlphaFoldDB" id="A0A6A6SPV6"/>
<reference evidence="2" key="1">
    <citation type="journal article" date="2020" name="Stud. Mycol.">
        <title>101 Dothideomycetes genomes: a test case for predicting lifestyles and emergence of pathogens.</title>
        <authorList>
            <person name="Haridas S."/>
            <person name="Albert R."/>
            <person name="Binder M."/>
            <person name="Bloem J."/>
            <person name="Labutti K."/>
            <person name="Salamov A."/>
            <person name="Andreopoulos B."/>
            <person name="Baker S."/>
            <person name="Barry K."/>
            <person name="Bills G."/>
            <person name="Bluhm B."/>
            <person name="Cannon C."/>
            <person name="Castanera R."/>
            <person name="Culley D."/>
            <person name="Daum C."/>
            <person name="Ezra D."/>
            <person name="Gonzalez J."/>
            <person name="Henrissat B."/>
            <person name="Kuo A."/>
            <person name="Liang C."/>
            <person name="Lipzen A."/>
            <person name="Lutzoni F."/>
            <person name="Magnuson J."/>
            <person name="Mondo S."/>
            <person name="Nolan M."/>
            <person name="Ohm R."/>
            <person name="Pangilinan J."/>
            <person name="Park H.-J."/>
            <person name="Ramirez L."/>
            <person name="Alfaro M."/>
            <person name="Sun H."/>
            <person name="Tritt A."/>
            <person name="Yoshinaga Y."/>
            <person name="Zwiers L.-H."/>
            <person name="Turgeon B."/>
            <person name="Goodwin S."/>
            <person name="Spatafora J."/>
            <person name="Crous P."/>
            <person name="Grigoriev I."/>
        </authorList>
    </citation>
    <scope>NUCLEOTIDE SEQUENCE</scope>
    <source>
        <strain evidence="2">CBS 122681</strain>
    </source>
</reference>
<name>A0A6A6SPV6_9PLEO</name>
<gene>
    <name evidence="2" type="ORF">K491DRAFT_783170</name>
</gene>
<evidence type="ECO:0000313" key="2">
    <source>
        <dbReference type="EMBL" id="KAF2649660.1"/>
    </source>
</evidence>
<accession>A0A6A6SPV6</accession>
<evidence type="ECO:0000259" key="1">
    <source>
        <dbReference type="Pfam" id="PF06985"/>
    </source>
</evidence>
<feature type="domain" description="Heterokaryon incompatibility" evidence="1">
    <location>
        <begin position="225"/>
        <end position="345"/>
    </location>
</feature>
<evidence type="ECO:0000313" key="3">
    <source>
        <dbReference type="Proteomes" id="UP000799324"/>
    </source>
</evidence>
<protein>
    <submittedName>
        <fullName evidence="2">HET-domain-containing protein</fullName>
    </submittedName>
</protein>
<proteinExistence type="predicted"/>
<keyword evidence="3" id="KW-1185">Reference proteome</keyword>
<dbReference type="Proteomes" id="UP000799324">
    <property type="component" value="Unassembled WGS sequence"/>
</dbReference>
<sequence>MLCDLCFRMLRRQDGRIWKGTWDLHFKHHNNIRNLQESAAMHCGICRVLWSDLKDKLDKDGIDLNNMGTLSPVPRSEIFSVTASLSILNHPLSTEDEDMELYRLDFKLRFENIRSQRTFVLRKTSTQDPPFRTPLADSTSSDEVLQLVIQWISDCKCVSKPPSWYPRRLLDLKKLKTQDFFDLRKLASTGQKDRKEMEKERVFVVERESANDWSEGKPKHGNQRYVTLSHCWGPEELRPITLTPENIHDFTMNGITLADLPKTFRDAIEFAARLEGVGYIWIDSLCIMQGNSQESRKDWLAESAVMGRVYRESYLNISATAARDSTMGLFFPREAQLLLEDEIALNIDGIPGAHQRPSRSHSWHDKARRVLHPKTAAHSGNDENSAIVKIIQSVLRFSAFPFNLAYSYVQAVLYDPKRPPSPQPELSPVGQEPHPMDVSISNLRDNESSNRNLRRCIILDVSLWKDLVDEAPVNKRGWVLQERLLAPRVLHFCGASDGTSGQVAWECTECNAAEGYPSGVPNFQLTSDGTLFESRTLKGLGEHDGKRLREMRLKGFPDPVPHLRPQIYAFELWRRMVEVYSRTAISQSEDKLIALSGIARLMSAKIGSNDKHPARYCAGLWRPLLESQLLWKTEPVFQEGRNVDLQGDFYHETTRPRQYRAPSFSWASIDTENGNGIVYGEVTDTDLLIKVEDVQVTLGSDNEYGLVKDGKLVLWGHLRRVELIRKDRGRFGWHTLDRGDGLDAEEHTNVYLDCPGRDVPGREFRSILGHDAEIFVLPAAKTEGRQGNEDSKYLTCLLLQKVDTRSEDDGDAVFRRIGLTKLSSWADKYARAHILDVHQRDIAMPCNDYDKKAGHKIVIV</sequence>
<dbReference type="InterPro" id="IPR010730">
    <property type="entry name" value="HET"/>
</dbReference>
<dbReference type="EMBL" id="MU004483">
    <property type="protein sequence ID" value="KAF2649660.1"/>
    <property type="molecule type" value="Genomic_DNA"/>
</dbReference>
<dbReference type="PANTHER" id="PTHR33112:SF16">
    <property type="entry name" value="HETEROKARYON INCOMPATIBILITY DOMAIN-CONTAINING PROTEIN"/>
    <property type="match status" value="1"/>
</dbReference>
<organism evidence="2 3">
    <name type="scientific">Lophiostoma macrostomum CBS 122681</name>
    <dbReference type="NCBI Taxonomy" id="1314788"/>
    <lineage>
        <taxon>Eukaryota</taxon>
        <taxon>Fungi</taxon>
        <taxon>Dikarya</taxon>
        <taxon>Ascomycota</taxon>
        <taxon>Pezizomycotina</taxon>
        <taxon>Dothideomycetes</taxon>
        <taxon>Pleosporomycetidae</taxon>
        <taxon>Pleosporales</taxon>
        <taxon>Lophiostomataceae</taxon>
        <taxon>Lophiostoma</taxon>
    </lineage>
</organism>
<dbReference type="PANTHER" id="PTHR33112">
    <property type="entry name" value="DOMAIN PROTEIN, PUTATIVE-RELATED"/>
    <property type="match status" value="1"/>
</dbReference>